<gene>
    <name evidence="8" type="ORF">LAUMK142_03961</name>
    <name evidence="9" type="ORF">LAUMK142_04650</name>
</gene>
<dbReference type="Pfam" id="PF00872">
    <property type="entry name" value="Transposase_mut"/>
    <property type="match status" value="1"/>
</dbReference>
<dbReference type="GO" id="GO:0004803">
    <property type="term" value="F:transposase activity"/>
    <property type="evidence" value="ECO:0007669"/>
    <property type="project" value="UniProtKB-UniRule"/>
</dbReference>
<evidence type="ECO:0000256" key="4">
    <source>
        <dbReference type="ARBA" id="ARBA00023125"/>
    </source>
</evidence>
<evidence type="ECO:0000313" key="10">
    <source>
        <dbReference type="Proteomes" id="UP000268285"/>
    </source>
</evidence>
<dbReference type="EMBL" id="UPHU01000001">
    <property type="protein sequence ID" value="VBA54427.1"/>
    <property type="molecule type" value="Genomic_DNA"/>
</dbReference>
<keyword evidence="3 6" id="KW-0815">Transposition</keyword>
<organism evidence="8 10">
    <name type="scientific">Mycobacterium pseudokansasii</name>
    <dbReference type="NCBI Taxonomy" id="2341080"/>
    <lineage>
        <taxon>Bacteria</taxon>
        <taxon>Bacillati</taxon>
        <taxon>Actinomycetota</taxon>
        <taxon>Actinomycetes</taxon>
        <taxon>Mycobacteriales</taxon>
        <taxon>Mycobacteriaceae</taxon>
        <taxon>Mycobacterium</taxon>
    </lineage>
</organism>
<comment type="similarity">
    <text evidence="2 6">Belongs to the transposase mutator family.</text>
</comment>
<dbReference type="RefSeq" id="WP_036402127.1">
    <property type="nucleotide sequence ID" value="NZ_UPHU01000001.1"/>
</dbReference>
<dbReference type="AlphaFoldDB" id="A0A498QV54"/>
<dbReference type="Proteomes" id="UP000268285">
    <property type="component" value="Unassembled WGS sequence"/>
</dbReference>
<sequence>MKNSSQDRAEDATMVAIPEHVSVAMAEIAGNMSEGLLALAIGAGLQVMQILMESDVTAAAGPKGKHDPARTAVRHGHENGSVTLGGRRVPVSRPRVRAVDGSGELPVASYELFSSTEILGRMAMEKMLAGLSTRRYPVGLEPVGQQVNETASATSKSAVSRKFVAMTETALAELLAKDLSGLDVVALMVDGVHFAESCCVVALGIDIDGVKHPLAVVEGSTENATLVSDLLVGLRDRGLNVARPILVGIDGSKALRKAVVDVLERPVIQRCQIHKVRNVKDHLPQRLRSIVGRRMTDAHHAESALEAQAALQALATELDRTHPGAAASLREGLEETLTVLRLGVPPALARTVRSTNTIESMISVCREHAGNVKRWRDGKMALRWCAAGMVEAGKQFRRVNGHLHLPALRAALEREFAEPVAPIVHNDVVSAA</sequence>
<dbReference type="GO" id="GO:0006313">
    <property type="term" value="P:DNA transposition"/>
    <property type="evidence" value="ECO:0007669"/>
    <property type="project" value="UniProtKB-UniRule"/>
</dbReference>
<dbReference type="PANTHER" id="PTHR33217">
    <property type="entry name" value="TRANSPOSASE FOR INSERTION SEQUENCE ELEMENT IS1081"/>
    <property type="match status" value="1"/>
</dbReference>
<keyword evidence="10" id="KW-1185">Reference proteome</keyword>
<reference evidence="8 10" key="1">
    <citation type="submission" date="2018-09" db="EMBL/GenBank/DDBJ databases">
        <authorList>
            <person name="Tagini F."/>
        </authorList>
    </citation>
    <scope>NUCLEOTIDE SEQUENCE [LARGE SCALE GENOMIC DNA]</scope>
    <source>
        <strain evidence="8 10">MK142</strain>
    </source>
</reference>
<evidence type="ECO:0000256" key="6">
    <source>
        <dbReference type="RuleBase" id="RU365089"/>
    </source>
</evidence>
<proteinExistence type="inferred from homology"/>
<comment type="function">
    <text evidence="1 6">Required for the transposition of the insertion element.</text>
</comment>
<evidence type="ECO:0000256" key="2">
    <source>
        <dbReference type="ARBA" id="ARBA00010961"/>
    </source>
</evidence>
<dbReference type="PANTHER" id="PTHR33217:SF7">
    <property type="entry name" value="TRANSPOSASE FOR INSERTION SEQUENCE ELEMENT IS1081"/>
    <property type="match status" value="1"/>
</dbReference>
<keyword evidence="4 6" id="KW-0238">DNA-binding</keyword>
<protein>
    <recommendedName>
        <fullName evidence="6">Mutator family transposase</fullName>
    </recommendedName>
</protein>
<dbReference type="EMBL" id="UPHU01000001">
    <property type="protein sequence ID" value="VBA53266.1"/>
    <property type="molecule type" value="Genomic_DNA"/>
</dbReference>
<dbReference type="NCBIfam" id="NF033543">
    <property type="entry name" value="transpos_IS256"/>
    <property type="match status" value="1"/>
</dbReference>
<accession>A0A498QV54</accession>
<evidence type="ECO:0000256" key="1">
    <source>
        <dbReference type="ARBA" id="ARBA00002190"/>
    </source>
</evidence>
<evidence type="ECO:0000313" key="8">
    <source>
        <dbReference type="EMBL" id="VBA53266.1"/>
    </source>
</evidence>
<evidence type="ECO:0000256" key="7">
    <source>
        <dbReference type="SAM" id="MobiDB-lite"/>
    </source>
</evidence>
<keyword evidence="6" id="KW-0814">Transposable element</keyword>
<evidence type="ECO:0000256" key="5">
    <source>
        <dbReference type="ARBA" id="ARBA00023172"/>
    </source>
</evidence>
<feature type="region of interest" description="Disordered" evidence="7">
    <location>
        <begin position="59"/>
        <end position="87"/>
    </location>
</feature>
<evidence type="ECO:0000313" key="9">
    <source>
        <dbReference type="EMBL" id="VBA54427.1"/>
    </source>
</evidence>
<dbReference type="InterPro" id="IPR001207">
    <property type="entry name" value="Transposase_mutator"/>
</dbReference>
<evidence type="ECO:0000256" key="3">
    <source>
        <dbReference type="ARBA" id="ARBA00022578"/>
    </source>
</evidence>
<dbReference type="GO" id="GO:0003677">
    <property type="term" value="F:DNA binding"/>
    <property type="evidence" value="ECO:0007669"/>
    <property type="project" value="UniProtKB-UniRule"/>
</dbReference>
<dbReference type="OrthoDB" id="9793302at2"/>
<keyword evidence="5 6" id="KW-0233">DNA recombination</keyword>
<name>A0A498QV54_9MYCO</name>